<dbReference type="InterPro" id="IPR043129">
    <property type="entry name" value="ATPase_NBD"/>
</dbReference>
<dbReference type="AlphaFoldDB" id="A0A5B9DDL8"/>
<dbReference type="PRINTS" id="PR00190">
    <property type="entry name" value="ACTIN"/>
</dbReference>
<evidence type="ECO:0000313" key="3">
    <source>
        <dbReference type="Proteomes" id="UP000321408"/>
    </source>
</evidence>
<dbReference type="EMBL" id="CP042905">
    <property type="protein sequence ID" value="QEE17409.1"/>
    <property type="molecule type" value="Genomic_DNA"/>
</dbReference>
<dbReference type="GeneID" id="41331212"/>
<name>A0A5B9DDL8_9ARCH</name>
<dbReference type="KEGG" id="psyt:DSAG12_03244"/>
<dbReference type="Gene3D" id="3.30.420.40">
    <property type="match status" value="2"/>
</dbReference>
<dbReference type="SMART" id="SM00268">
    <property type="entry name" value="ACTIN"/>
    <property type="match status" value="1"/>
</dbReference>
<dbReference type="RefSeq" id="WP_147664301.1">
    <property type="nucleotide sequence ID" value="NZ_CP042905.2"/>
</dbReference>
<dbReference type="SMR" id="A0A5B9DDL8"/>
<keyword evidence="3" id="KW-1185">Reference proteome</keyword>
<dbReference type="FunFam" id="3.30.420.40:FF:000050">
    <property type="entry name" value="Actin, alpha skeletal muscle"/>
    <property type="match status" value="1"/>
</dbReference>
<protein>
    <submittedName>
        <fullName evidence="2">Zinc ribbon domain-containing protein</fullName>
    </submittedName>
</protein>
<evidence type="ECO:0000313" key="2">
    <source>
        <dbReference type="EMBL" id="QEE17409.1"/>
    </source>
</evidence>
<sequence length="557" mass="61978">MNSGITKIENTTPEEEFTIIIDIGEGNTKVGFAGDEKPIMFPTVVGKPKYRQTMMTGVNAQEIYVGEDTTKMRGVLKIAHPIKRGTVMDWDNYYAILNHIFFDTLRVDAKKCNVIYLVPPLTNPETYQYFAKVLFETHQVKSVAIIDTATTSVFSIGETTGLSIEIGCGLCTICPVMDGKIFGPSVQKLNLAGMDVEDYLEKLLTQYGIFQKREIIQDIKERTLKIAMDPNAASQDPSFNVKYLLPDGEKLELSSYFIIMAGEIIFNPILVGISGRSIQSAIIDSLRATDPNYWRQLLQKIVLSGGTSYISGLKDRLEAEIKKNLVELGDLPPIVDETTNILVPEPVNGNSSSLEDSTSMVQILGKESKPENCSRCGELLEKGSDFCQSCGQHVDQKQIEILGATHSSYPTICSKCFQKLDGIISVCPYCNNKLKPIISEDKLDRKEKKLLKKTSVSEKELKELSLQVESEYGGFDELEEINEKKPPLIGKLNIKVPKKDPEEIVQIVLHDDRFYAAFKGASVLGSLPSFKPFLVDKATFDANPDACKVDFYSIINQ</sequence>
<dbReference type="Pfam" id="PF12773">
    <property type="entry name" value="DZR"/>
    <property type="match status" value="1"/>
</dbReference>
<dbReference type="Gene3D" id="3.90.640.10">
    <property type="entry name" value="Actin, Chain A, domain 4"/>
    <property type="match status" value="1"/>
</dbReference>
<feature type="domain" description="DZANK-type" evidence="1">
    <location>
        <begin position="373"/>
        <end position="431"/>
    </location>
</feature>
<accession>A0A5B9DDL8</accession>
<dbReference type="InterPro" id="IPR025874">
    <property type="entry name" value="DZR"/>
</dbReference>
<dbReference type="PANTHER" id="PTHR11937">
    <property type="entry name" value="ACTIN"/>
    <property type="match status" value="1"/>
</dbReference>
<organism evidence="2 3">
    <name type="scientific">Promethearchaeum syntrophicum</name>
    <dbReference type="NCBI Taxonomy" id="2594042"/>
    <lineage>
        <taxon>Archaea</taxon>
        <taxon>Promethearchaeati</taxon>
        <taxon>Promethearchaeota</taxon>
        <taxon>Promethearchaeia</taxon>
        <taxon>Promethearchaeales</taxon>
        <taxon>Promethearchaeaceae</taxon>
        <taxon>Promethearchaeum</taxon>
    </lineage>
</organism>
<proteinExistence type="predicted"/>
<dbReference type="SUPFAM" id="SSF53067">
    <property type="entry name" value="Actin-like ATPase domain"/>
    <property type="match status" value="2"/>
</dbReference>
<dbReference type="Proteomes" id="UP000321408">
    <property type="component" value="Chromosome"/>
</dbReference>
<reference evidence="2 3" key="1">
    <citation type="journal article" date="2020" name="Nature">
        <title>Isolation of an archaeon at the prokaryote-eukaryote interface.</title>
        <authorList>
            <person name="Imachi H."/>
            <person name="Nobu M.K."/>
            <person name="Nakahara N."/>
            <person name="Morono Y."/>
            <person name="Ogawara M."/>
            <person name="Takaki Y."/>
            <person name="Takano Y."/>
            <person name="Uematsu K."/>
            <person name="Ikuta T."/>
            <person name="Ito M."/>
            <person name="Matsui Y."/>
            <person name="Miyazaki M."/>
            <person name="Murata K."/>
            <person name="Saito Y."/>
            <person name="Sakai S."/>
            <person name="Song C."/>
            <person name="Tasumi E."/>
            <person name="Yamanaka Y."/>
            <person name="Yamaguchi T."/>
            <person name="Kamagata Y."/>
            <person name="Tamaki H."/>
            <person name="Takai K."/>
        </authorList>
    </citation>
    <scope>NUCLEOTIDE SEQUENCE [LARGE SCALE GENOMIC DNA]</scope>
    <source>
        <strain evidence="2 3">MK-D1</strain>
    </source>
</reference>
<dbReference type="InterPro" id="IPR004000">
    <property type="entry name" value="Actin"/>
</dbReference>
<reference evidence="2 3" key="2">
    <citation type="journal article" date="2024" name="Int. J. Syst. Evol. Microbiol.">
        <title>Promethearchaeum syntrophicum gen. nov., sp. nov., an anaerobic, obligately syntrophic archaeon, the first isolate of the lineage 'Asgard' archaea, and proposal of the new archaeal phylum Promethearchaeota phyl. nov. and kingdom Promethearchaeati regn. nov.</title>
        <authorList>
            <person name="Imachi H."/>
            <person name="Nobu M.K."/>
            <person name="Kato S."/>
            <person name="Takaki Y."/>
            <person name="Miyazaki M."/>
            <person name="Miyata M."/>
            <person name="Ogawara M."/>
            <person name="Saito Y."/>
            <person name="Sakai S."/>
            <person name="Tahara Y.O."/>
            <person name="Takano Y."/>
            <person name="Tasumi E."/>
            <person name="Uematsu K."/>
            <person name="Yoshimura T."/>
            <person name="Itoh T."/>
            <person name="Ohkuma M."/>
            <person name="Takai K."/>
        </authorList>
    </citation>
    <scope>NUCLEOTIDE SEQUENCE [LARGE SCALE GENOMIC DNA]</scope>
    <source>
        <strain evidence="2 3">MK-D1</strain>
    </source>
</reference>
<evidence type="ECO:0000259" key="1">
    <source>
        <dbReference type="Pfam" id="PF12773"/>
    </source>
</evidence>
<dbReference type="Pfam" id="PF00022">
    <property type="entry name" value="Actin"/>
    <property type="match status" value="1"/>
</dbReference>
<gene>
    <name evidence="2" type="ORF">DSAG12_03244</name>
</gene>